<dbReference type="CDD" id="cd02947">
    <property type="entry name" value="TRX_family"/>
    <property type="match status" value="1"/>
</dbReference>
<dbReference type="InterPro" id="IPR036249">
    <property type="entry name" value="Thioredoxin-like_sf"/>
</dbReference>
<sequence length="144" mass="15394">MSSNIVQCKNCGQKNRVPAVASSAPRCGRCHRPLPWLAEAGDDDFAEVAEGSPVPVIVDFWAAWCGPCRMVSPALDRVAEDLAGTVKLVKVDVDRSRKLSERFTVRNIPYLMVMSGGRVVAERAGAAPAAELRTWVDGAIATAG</sequence>
<evidence type="ECO:0000256" key="1">
    <source>
        <dbReference type="ARBA" id="ARBA00008987"/>
    </source>
</evidence>
<keyword evidence="3" id="KW-0249">Electron transport</keyword>
<dbReference type="AlphaFoldDB" id="A0A243QCM9"/>
<evidence type="ECO:0000256" key="4">
    <source>
        <dbReference type="ARBA" id="ARBA00023157"/>
    </source>
</evidence>
<dbReference type="PROSITE" id="PS00194">
    <property type="entry name" value="THIOREDOXIN_1"/>
    <property type="match status" value="1"/>
</dbReference>
<evidence type="ECO:0000256" key="8">
    <source>
        <dbReference type="PIRSR" id="PIRSR000077-4"/>
    </source>
</evidence>
<feature type="domain" description="Thioredoxin" evidence="9">
    <location>
        <begin position="34"/>
        <end position="141"/>
    </location>
</feature>
<dbReference type="Gene3D" id="2.30.30.380">
    <property type="entry name" value="Zn-finger domain of Sec23/24"/>
    <property type="match status" value="1"/>
</dbReference>
<dbReference type="PANTHER" id="PTHR45663">
    <property type="entry name" value="GEO12009P1"/>
    <property type="match status" value="1"/>
</dbReference>
<accession>A0A243QCM9</accession>
<comment type="similarity">
    <text evidence="1">Belongs to the thioredoxin family.</text>
</comment>
<feature type="active site" description="Nucleophile" evidence="7">
    <location>
        <position position="65"/>
    </location>
</feature>
<feature type="site" description="Contributes to redox potential value" evidence="7">
    <location>
        <position position="66"/>
    </location>
</feature>
<evidence type="ECO:0000256" key="5">
    <source>
        <dbReference type="ARBA" id="ARBA00023284"/>
    </source>
</evidence>
<evidence type="ECO:0000256" key="3">
    <source>
        <dbReference type="ARBA" id="ARBA00022982"/>
    </source>
</evidence>
<dbReference type="GO" id="GO:0015035">
    <property type="term" value="F:protein-disulfide reductase activity"/>
    <property type="evidence" value="ECO:0007669"/>
    <property type="project" value="UniProtKB-UniRule"/>
</dbReference>
<gene>
    <name evidence="10" type="ORF">CA984_42890</name>
</gene>
<feature type="site" description="Contributes to redox potential value" evidence="7">
    <location>
        <position position="67"/>
    </location>
</feature>
<evidence type="ECO:0000313" key="10">
    <source>
        <dbReference type="EMBL" id="OUC79518.1"/>
    </source>
</evidence>
<dbReference type="RefSeq" id="WP_086579021.1">
    <property type="nucleotide sequence ID" value="NZ_NGFP01000417.1"/>
</dbReference>
<comment type="caution">
    <text evidence="10">The sequence shown here is derived from an EMBL/GenBank/DDBJ whole genome shotgun (WGS) entry which is preliminary data.</text>
</comment>
<dbReference type="SUPFAM" id="SSF52833">
    <property type="entry name" value="Thioredoxin-like"/>
    <property type="match status" value="1"/>
</dbReference>
<dbReference type="InterPro" id="IPR017937">
    <property type="entry name" value="Thioredoxin_CS"/>
</dbReference>
<reference evidence="10 11" key="1">
    <citation type="submission" date="2017-05" db="EMBL/GenBank/DDBJ databases">
        <title>Biotechnological potential of actinobacteria isolated from South African environments.</title>
        <authorList>
            <person name="Le Roes-Hill M."/>
            <person name="Prins A."/>
            <person name="Durrell K.A."/>
        </authorList>
    </citation>
    <scope>NUCLEOTIDE SEQUENCE [LARGE SCALE GENOMIC DNA]</scope>
    <source>
        <strain evidence="10">M26</strain>
    </source>
</reference>
<dbReference type="PROSITE" id="PS51352">
    <property type="entry name" value="THIOREDOXIN_2"/>
    <property type="match status" value="1"/>
</dbReference>
<feature type="active site" description="Nucleophile" evidence="7">
    <location>
        <position position="68"/>
    </location>
</feature>
<dbReference type="InterPro" id="IPR013766">
    <property type="entry name" value="Thioredoxin_domain"/>
</dbReference>
<dbReference type="Proteomes" id="UP000194761">
    <property type="component" value="Unassembled WGS sequence"/>
</dbReference>
<name>A0A243QCM9_9ACTN</name>
<evidence type="ECO:0000259" key="9">
    <source>
        <dbReference type="PROSITE" id="PS51352"/>
    </source>
</evidence>
<evidence type="ECO:0000256" key="2">
    <source>
        <dbReference type="ARBA" id="ARBA00022448"/>
    </source>
</evidence>
<dbReference type="EMBL" id="NGFP01000417">
    <property type="protein sequence ID" value="OUC79518.1"/>
    <property type="molecule type" value="Genomic_DNA"/>
</dbReference>
<dbReference type="PRINTS" id="PR00421">
    <property type="entry name" value="THIOREDOXIN"/>
</dbReference>
<dbReference type="NCBIfam" id="TIGR01068">
    <property type="entry name" value="thioredoxin"/>
    <property type="match status" value="1"/>
</dbReference>
<keyword evidence="11" id="KW-1185">Reference proteome</keyword>
<proteinExistence type="inferred from homology"/>
<dbReference type="FunFam" id="3.40.30.10:FF:000001">
    <property type="entry name" value="Thioredoxin"/>
    <property type="match status" value="1"/>
</dbReference>
<feature type="non-terminal residue" evidence="10">
    <location>
        <position position="144"/>
    </location>
</feature>
<dbReference type="InterPro" id="IPR005746">
    <property type="entry name" value="Thioredoxin"/>
</dbReference>
<feature type="disulfide bond" description="Redox-active" evidence="8">
    <location>
        <begin position="65"/>
        <end position="68"/>
    </location>
</feature>
<keyword evidence="4 8" id="KW-1015">Disulfide bond</keyword>
<dbReference type="GO" id="GO:0005737">
    <property type="term" value="C:cytoplasm"/>
    <property type="evidence" value="ECO:0007669"/>
    <property type="project" value="TreeGrafter"/>
</dbReference>
<dbReference type="PANTHER" id="PTHR45663:SF11">
    <property type="entry name" value="GEO12009P1"/>
    <property type="match status" value="1"/>
</dbReference>
<evidence type="ECO:0000313" key="11">
    <source>
        <dbReference type="Proteomes" id="UP000194761"/>
    </source>
</evidence>
<dbReference type="Pfam" id="PF00085">
    <property type="entry name" value="Thioredoxin"/>
    <property type="match status" value="1"/>
</dbReference>
<evidence type="ECO:0000256" key="7">
    <source>
        <dbReference type="PIRSR" id="PIRSR000077-1"/>
    </source>
</evidence>
<keyword evidence="2" id="KW-0813">Transport</keyword>
<protein>
    <recommendedName>
        <fullName evidence="6">Thioredoxin</fullName>
    </recommendedName>
</protein>
<evidence type="ECO:0000256" key="6">
    <source>
        <dbReference type="NCBIfam" id="TIGR01068"/>
    </source>
</evidence>
<dbReference type="Gene3D" id="3.40.30.10">
    <property type="entry name" value="Glutaredoxin"/>
    <property type="match status" value="1"/>
</dbReference>
<feature type="site" description="Deprotonates C-terminal active site Cys" evidence="7">
    <location>
        <position position="59"/>
    </location>
</feature>
<organism evidence="10 11">
    <name type="scientific">Streptosporangium minutum</name>
    <dbReference type="NCBI Taxonomy" id="569862"/>
    <lineage>
        <taxon>Bacteria</taxon>
        <taxon>Bacillati</taxon>
        <taxon>Actinomycetota</taxon>
        <taxon>Actinomycetes</taxon>
        <taxon>Streptosporangiales</taxon>
        <taxon>Streptosporangiaceae</taxon>
        <taxon>Streptosporangium</taxon>
    </lineage>
</organism>
<keyword evidence="5 8" id="KW-0676">Redox-active center</keyword>